<comment type="subcellular location">
    <subcellularLocation>
        <location evidence="1">Nucleus</location>
    </subcellularLocation>
</comment>
<dbReference type="Bgee" id="ENSAMXG00000032343">
    <property type="expression patterns" value="Expressed in mesonephros and 10 other cell types or tissues"/>
</dbReference>
<dbReference type="PROSITE" id="PS00028">
    <property type="entry name" value="ZINC_FINGER_C2H2_1"/>
    <property type="match status" value="12"/>
</dbReference>
<feature type="compositionally biased region" description="Polar residues" evidence="10">
    <location>
        <begin position="49"/>
        <end position="60"/>
    </location>
</feature>
<accession>A0A3B1KAA1</accession>
<feature type="domain" description="C2H2-type" evidence="11">
    <location>
        <begin position="1907"/>
        <end position="1934"/>
    </location>
</feature>
<feature type="compositionally biased region" description="Basic and acidic residues" evidence="10">
    <location>
        <begin position="62"/>
        <end position="77"/>
    </location>
</feature>
<feature type="region of interest" description="Disordered" evidence="10">
    <location>
        <begin position="887"/>
        <end position="926"/>
    </location>
</feature>
<feature type="compositionally biased region" description="Polar residues" evidence="10">
    <location>
        <begin position="14"/>
        <end position="38"/>
    </location>
</feature>
<dbReference type="FunFam" id="3.30.160.60:FF:000912">
    <property type="entry name" value="Zinc finger protein 660"/>
    <property type="match status" value="1"/>
</dbReference>
<feature type="domain" description="C2H2-type" evidence="11">
    <location>
        <begin position="1491"/>
        <end position="1513"/>
    </location>
</feature>
<feature type="region of interest" description="Disordered" evidence="10">
    <location>
        <begin position="1670"/>
        <end position="1691"/>
    </location>
</feature>
<feature type="region of interest" description="Disordered" evidence="10">
    <location>
        <begin position="1171"/>
        <end position="1206"/>
    </location>
</feature>
<keyword evidence="13" id="KW-1185">Reference proteome</keyword>
<evidence type="ECO:0000256" key="4">
    <source>
        <dbReference type="ARBA" id="ARBA00022771"/>
    </source>
</evidence>
<evidence type="ECO:0000256" key="2">
    <source>
        <dbReference type="ARBA" id="ARBA00022723"/>
    </source>
</evidence>
<feature type="domain" description="C2H2-type" evidence="11">
    <location>
        <begin position="1793"/>
        <end position="1820"/>
    </location>
</feature>
<evidence type="ECO:0000256" key="9">
    <source>
        <dbReference type="PROSITE-ProRule" id="PRU00042"/>
    </source>
</evidence>
<evidence type="ECO:0000313" key="12">
    <source>
        <dbReference type="Ensembl" id="ENSAMXP00000050579.1"/>
    </source>
</evidence>
<feature type="region of interest" description="Disordered" evidence="10">
    <location>
        <begin position="530"/>
        <end position="598"/>
    </location>
</feature>
<feature type="compositionally biased region" description="Polar residues" evidence="10">
    <location>
        <begin position="493"/>
        <end position="508"/>
    </location>
</feature>
<proteinExistence type="predicted"/>
<feature type="compositionally biased region" description="Acidic residues" evidence="10">
    <location>
        <begin position="1"/>
        <end position="10"/>
    </location>
</feature>
<feature type="domain" description="C2H2-type" evidence="11">
    <location>
        <begin position="1380"/>
        <end position="1407"/>
    </location>
</feature>
<dbReference type="FunCoup" id="A0A3B1KAA1">
    <property type="interactions" value="11"/>
</dbReference>
<dbReference type="PANTHER" id="PTHR47772:SF13">
    <property type="entry name" value="GASTRULA ZINC FINGER PROTEIN XLCGF49.1-LIKE-RELATED"/>
    <property type="match status" value="1"/>
</dbReference>
<keyword evidence="4 9" id="KW-0863">Zinc-finger</keyword>
<dbReference type="GO" id="GO:0008270">
    <property type="term" value="F:zinc ion binding"/>
    <property type="evidence" value="ECO:0007669"/>
    <property type="project" value="UniProtKB-KW"/>
</dbReference>
<feature type="region of interest" description="Disordered" evidence="10">
    <location>
        <begin position="939"/>
        <end position="963"/>
    </location>
</feature>
<feature type="region of interest" description="Disordered" evidence="10">
    <location>
        <begin position="1983"/>
        <end position="2020"/>
    </location>
</feature>
<dbReference type="PANTHER" id="PTHR47772">
    <property type="entry name" value="ZINC FINGER PROTEIN 200"/>
    <property type="match status" value="1"/>
</dbReference>
<dbReference type="InParanoid" id="A0A3B1KAA1"/>
<dbReference type="PROSITE" id="PS50157">
    <property type="entry name" value="ZINC_FINGER_C2H2_2"/>
    <property type="match status" value="13"/>
</dbReference>
<feature type="compositionally biased region" description="Low complexity" evidence="10">
    <location>
        <begin position="1996"/>
        <end position="2013"/>
    </location>
</feature>
<feature type="compositionally biased region" description="Low complexity" evidence="10">
    <location>
        <begin position="1678"/>
        <end position="1688"/>
    </location>
</feature>
<feature type="compositionally biased region" description="Basic residues" evidence="10">
    <location>
        <begin position="891"/>
        <end position="905"/>
    </location>
</feature>
<feature type="compositionally biased region" description="Basic and acidic residues" evidence="10">
    <location>
        <begin position="669"/>
        <end position="680"/>
    </location>
</feature>
<dbReference type="SUPFAM" id="SSF57667">
    <property type="entry name" value="beta-beta-alpha zinc fingers"/>
    <property type="match status" value="7"/>
</dbReference>
<dbReference type="GeneTree" id="ENSGT00940000162367"/>
<name>A0A3B1KAA1_ASTMX</name>
<dbReference type="InterPro" id="IPR036236">
    <property type="entry name" value="Znf_C2H2_sf"/>
</dbReference>
<dbReference type="GO" id="GO:0005634">
    <property type="term" value="C:nucleus"/>
    <property type="evidence" value="ECO:0007669"/>
    <property type="project" value="UniProtKB-SubCell"/>
</dbReference>
<feature type="compositionally biased region" description="Polar residues" evidence="10">
    <location>
        <begin position="2122"/>
        <end position="2138"/>
    </location>
</feature>
<keyword evidence="3" id="KW-0677">Repeat</keyword>
<organism evidence="12 13">
    <name type="scientific">Astyanax mexicanus</name>
    <name type="common">Blind cave fish</name>
    <name type="synonym">Astyanax fasciatus mexicanus</name>
    <dbReference type="NCBI Taxonomy" id="7994"/>
    <lineage>
        <taxon>Eukaryota</taxon>
        <taxon>Metazoa</taxon>
        <taxon>Chordata</taxon>
        <taxon>Craniata</taxon>
        <taxon>Vertebrata</taxon>
        <taxon>Euteleostomi</taxon>
        <taxon>Actinopterygii</taxon>
        <taxon>Neopterygii</taxon>
        <taxon>Teleostei</taxon>
        <taxon>Ostariophysi</taxon>
        <taxon>Characiformes</taxon>
        <taxon>Characoidei</taxon>
        <taxon>Acestrorhamphidae</taxon>
        <taxon>Acestrorhamphinae</taxon>
        <taxon>Astyanax</taxon>
    </lineage>
</organism>
<keyword evidence="2" id="KW-0479">Metal-binding</keyword>
<keyword evidence="7" id="KW-0804">Transcription</keyword>
<keyword evidence="6" id="KW-0805">Transcription regulation</keyword>
<dbReference type="Proteomes" id="UP000018467">
    <property type="component" value="Unassembled WGS sequence"/>
</dbReference>
<reference evidence="13" key="2">
    <citation type="journal article" date="2014" name="Nat. Commun.">
        <title>The cavefish genome reveals candidate genes for eye loss.</title>
        <authorList>
            <person name="McGaugh S.E."/>
            <person name="Gross J.B."/>
            <person name="Aken B."/>
            <person name="Blin M."/>
            <person name="Borowsky R."/>
            <person name="Chalopin D."/>
            <person name="Hinaux H."/>
            <person name="Jeffery W.R."/>
            <person name="Keene A."/>
            <person name="Ma L."/>
            <person name="Minx P."/>
            <person name="Murphy D."/>
            <person name="O'Quin K.E."/>
            <person name="Retaux S."/>
            <person name="Rohner N."/>
            <person name="Searle S.M."/>
            <person name="Stahl B.A."/>
            <person name="Tabin C."/>
            <person name="Volff J.N."/>
            <person name="Yoshizawa M."/>
            <person name="Warren W.C."/>
        </authorList>
    </citation>
    <scope>NUCLEOTIDE SEQUENCE [LARGE SCALE GENOMIC DNA]</scope>
    <source>
        <strain evidence="13">female</strain>
    </source>
</reference>
<feature type="region of interest" description="Disordered" evidence="10">
    <location>
        <begin position="1015"/>
        <end position="1054"/>
    </location>
</feature>
<dbReference type="InterPro" id="IPR050636">
    <property type="entry name" value="C2H2-ZF_domain-containing"/>
</dbReference>
<feature type="domain" description="C2H2-type" evidence="11">
    <location>
        <begin position="1850"/>
        <end position="1878"/>
    </location>
</feature>
<evidence type="ECO:0000259" key="11">
    <source>
        <dbReference type="PROSITE" id="PS50157"/>
    </source>
</evidence>
<evidence type="ECO:0000256" key="6">
    <source>
        <dbReference type="ARBA" id="ARBA00023015"/>
    </source>
</evidence>
<evidence type="ECO:0000313" key="13">
    <source>
        <dbReference type="Proteomes" id="UP000018467"/>
    </source>
</evidence>
<evidence type="ECO:0000256" key="1">
    <source>
        <dbReference type="ARBA" id="ARBA00004123"/>
    </source>
</evidence>
<feature type="domain" description="C2H2-type" evidence="11">
    <location>
        <begin position="1765"/>
        <end position="1788"/>
    </location>
</feature>
<feature type="compositionally biased region" description="Basic and acidic residues" evidence="10">
    <location>
        <begin position="914"/>
        <end position="926"/>
    </location>
</feature>
<feature type="domain" description="C2H2-type" evidence="11">
    <location>
        <begin position="1949"/>
        <end position="1985"/>
    </location>
</feature>
<dbReference type="SMART" id="SM00355">
    <property type="entry name" value="ZnF_C2H2"/>
    <property type="match status" value="14"/>
</dbReference>
<dbReference type="InterPro" id="IPR013087">
    <property type="entry name" value="Znf_C2H2_type"/>
</dbReference>
<evidence type="ECO:0000256" key="5">
    <source>
        <dbReference type="ARBA" id="ARBA00022833"/>
    </source>
</evidence>
<protein>
    <submittedName>
        <fullName evidence="12">Uncharacterized LOC103042635</fullName>
    </submittedName>
</protein>
<dbReference type="Ensembl" id="ENSAMXT00000049780.1">
    <property type="protein sequence ID" value="ENSAMXP00000050579.1"/>
    <property type="gene ID" value="ENSAMXG00000032343.1"/>
</dbReference>
<reference evidence="13" key="1">
    <citation type="submission" date="2013-03" db="EMBL/GenBank/DDBJ databases">
        <authorList>
            <person name="Jeffery W."/>
            <person name="Warren W."/>
            <person name="Wilson R.K."/>
        </authorList>
    </citation>
    <scope>NUCLEOTIDE SEQUENCE</scope>
    <source>
        <strain evidence="13">female</strain>
    </source>
</reference>
<feature type="compositionally biased region" description="Polar residues" evidence="10">
    <location>
        <begin position="2063"/>
        <end position="2093"/>
    </location>
</feature>
<evidence type="ECO:0000256" key="8">
    <source>
        <dbReference type="ARBA" id="ARBA00023242"/>
    </source>
</evidence>
<evidence type="ECO:0000256" key="7">
    <source>
        <dbReference type="ARBA" id="ARBA00023163"/>
    </source>
</evidence>
<dbReference type="Gene3D" id="3.30.160.60">
    <property type="entry name" value="Classic Zinc Finger"/>
    <property type="match status" value="6"/>
</dbReference>
<feature type="region of interest" description="Disordered" evidence="10">
    <location>
        <begin position="2061"/>
        <end position="2138"/>
    </location>
</feature>
<keyword evidence="5" id="KW-0862">Zinc</keyword>
<keyword evidence="8" id="KW-0539">Nucleus</keyword>
<feature type="compositionally biased region" description="Polar residues" evidence="10">
    <location>
        <begin position="544"/>
        <end position="553"/>
    </location>
</feature>
<feature type="domain" description="C2H2-type" evidence="11">
    <location>
        <begin position="1822"/>
        <end position="1849"/>
    </location>
</feature>
<reference evidence="12" key="3">
    <citation type="submission" date="2025-08" db="UniProtKB">
        <authorList>
            <consortium name="Ensembl"/>
        </authorList>
    </citation>
    <scope>IDENTIFICATION</scope>
</reference>
<feature type="compositionally biased region" description="Basic and acidic residues" evidence="10">
    <location>
        <begin position="448"/>
        <end position="461"/>
    </location>
</feature>
<feature type="region of interest" description="Disordered" evidence="10">
    <location>
        <begin position="1"/>
        <end position="104"/>
    </location>
</feature>
<feature type="domain" description="C2H2-type" evidence="11">
    <location>
        <begin position="1879"/>
        <end position="1906"/>
    </location>
</feature>
<feature type="compositionally biased region" description="Polar residues" evidence="10">
    <location>
        <begin position="1193"/>
        <end position="1206"/>
    </location>
</feature>
<feature type="compositionally biased region" description="Polar residues" evidence="10">
    <location>
        <begin position="565"/>
        <end position="579"/>
    </location>
</feature>
<dbReference type="Pfam" id="PF00096">
    <property type="entry name" value="zf-C2H2"/>
    <property type="match status" value="4"/>
</dbReference>
<evidence type="ECO:0000256" key="3">
    <source>
        <dbReference type="ARBA" id="ARBA00022737"/>
    </source>
</evidence>
<feature type="domain" description="C2H2-type" evidence="11">
    <location>
        <begin position="1352"/>
        <end position="1379"/>
    </location>
</feature>
<feature type="domain" description="C2H2-type" evidence="11">
    <location>
        <begin position="1408"/>
        <end position="1435"/>
    </location>
</feature>
<sequence>MFLYIMEEEPDKMSGNQSAGHASSNLYSASKAPQNLQEIPSGMAGGNLSKPQDPTSSNMGHNAEDDREKTAADRRETCSLVNEPLATESTDTSHPQVQDKDQHLEKGNWTSVTEEALEMSNDVGLEQGLSCKTSMACKDSYSETRGLATDRIGSVDDNSPNGHEKDELEEIKQDYQSDGTKISNRDVPLMEVNSLTDVSSVNGNVLRRGTSRTLDQLDIIGISSVVQVSAEQKEDSGITDISNVSDTSPIRCHKEEHSESLVKCTSMILSTSSDIRGNQEGTLSLTAPCSPKEHAKACEDVNPRMCVDSQTKLSEDHCSNAQNLNFSRLNTASAKSSSEYLSTSVTKLESLCKYTISSPTLKSSELFQLQAHNASESAIKCEASNLPPKQDGSLKMTLNVEHTPTNTVCSDVQSPLKEVKKQMKSNNCLHSKDIDDVCCPYLPHSKAQEESKDSTVSEKFDLPANQESENLGRSPEKEMVCSNTPKVSHSDSGENSQKVSQSPTSQTAPIIQKTARKALQSEALHGQLQKITCKSTGRTDDTSKTNLESSSSIKEGHSEHEGVYPTSNVLQRPTESRVCSNEDAESVSASSKAKSNMKIPTKLQTNACSVPNTLKKTRKSRKRNLKKLKKNIVGFTIAQTLLHVSDVPQDIVQKPDLEDLSNPKTPTKQRCEQKGKAAKENKRKSKNKKHISRKANITTSDALQNILQPVSDIKVEPEKEAASQKQSDITVKLEHDTLPYGEFPITDCKNVPSKGHSPELVEHEEQNDRLKITKACTKKRKRSGRSFKKRKQRKITTLFSAVLETSENTNAQDLQKISQSDASRDSVTMAVKSDVGTEEFVNFSRKSSSSLVLPDLCKNSPEHEQTVLSHSVATVGTVEAGNLTSDAFKSAQKKSPGKPQRKQRNRTQSGSSEIHTDLPIKPEKRQCTKRTCLQNATASGLESGVSEHKPHIQHTLAKKKGKKSICKLQVQNIQSTKWSMRHCRRSLRFTVGNAKKLRKLDGAAADDTISSKAQSALSQAVHEPLKPQDLKQNSKRKTGKKTFNTPLPESSGVAEISHLTAAQRGKDKKTSGSSLVHRSLRSHPLNMSKENDIQVATCISSRRRKLIPDVITCDQALAAGVEPLENGSSAVTIGSPEKIQKKKCGQMRQNIKQTHLEAVCEYGGTSGVKTKSKIKRKMSEQNAGPVSKRKAASRQQATSLEQEPSTTDKLLNCLQGPFKSELPDEKYVKINADSCVGKNKVLLQTAVEEVHIALSTNITPKESKNKEITEREYKAPWDKNETKTAFELALESFIMNTQFHSGENDYVICDKKEARSEKLVMESVEAGKEHSSAPHNSKMNEKVKSLSSKKCIVCKYCGQYFRHISAYTIHQRIHTGEKPYRCKLCGKNFAQLSKLKSHRKSHTQSVSLCCPCCSKAFPNKNSFVAHFKIHLQEVENKNSLSQKVQCKLSNTTLDPSHLGKPQKDSSLNCKLGDKKFPNSFTERKCMHEDPLPCKTCGKKFKKPSHRLVHERMHRPYACSICAKGFNPLKALKKHQVSNQCREKGELNGDNCDREGFLVTQGVDGQVNTPVFFKCKICRQLFQKWCQYTLHLQTHTRFPPHLCFACGQRYEKVSEVSVHCKVCCQSSGEEAACGASLSKIFDGSDVQNYSSSWNSSRLGPCSLQTSKNKSIPLSDGAKSNKNSPNPSSNHNAVRTENLSLQTSEVMHALSSSLHEMVHLPKDSGQLPSAINHLNSAPPSPTPSVITCVSSNDILECTEISPSLWRFECSRCGRRFKGYRSLCAHMQTHAPNFRHVCGHCGQTFKRWNRLWLHQRIHGGKVRCYSCSQCSLQFRFFGSYKDHMLNHAGERPFACPLCPETFVCEEGLHVHQCTFHKPSKILQCEVCAKTFSTLQNLLKHSLLHKGAVSHQCLSCKLSFTNNKILKEHLKMHNNSPGLPLPDIPSEPLAFSHKCKRCEASFSTGDLLYAHQTCHFRSQAVSIHVNEPPSSTLREKPKTETTLLPSTTRPPTSTLNLDSIPNDKSLYTYPHPDKLYTMPSLSRIRLPIINLDSDNDEEEEVIPLPVSTANPQALPNSSTTVSGHPSQRMPESTQASDTAHLPQDLKSPKYTPVLSQPDDCMPADCTKTSNVQENSVPNSKTQTSNFVETDVVIEDPATFSNSKEHEELDESFECPECSYKTRSLLGLYEHYFVRALANGCLPP</sequence>
<feature type="region of interest" description="Disordered" evidence="10">
    <location>
        <begin position="654"/>
        <end position="696"/>
    </location>
</feature>
<feature type="compositionally biased region" description="Basic residues" evidence="10">
    <location>
        <begin position="681"/>
        <end position="693"/>
    </location>
</feature>
<feature type="domain" description="C2H2-type" evidence="11">
    <location>
        <begin position="1516"/>
        <end position="1544"/>
    </location>
</feature>
<feature type="domain" description="C2H2-type" evidence="11">
    <location>
        <begin position="1572"/>
        <end position="1599"/>
    </location>
</feature>
<feature type="compositionally biased region" description="Polar residues" evidence="10">
    <location>
        <begin position="87"/>
        <end position="96"/>
    </location>
</feature>
<reference evidence="12" key="4">
    <citation type="submission" date="2025-09" db="UniProtKB">
        <authorList>
            <consortium name="Ensembl"/>
        </authorList>
    </citation>
    <scope>IDENTIFICATION</scope>
</reference>
<evidence type="ECO:0000256" key="10">
    <source>
        <dbReference type="SAM" id="MobiDB-lite"/>
    </source>
</evidence>
<feature type="region of interest" description="Disordered" evidence="10">
    <location>
        <begin position="448"/>
        <end position="508"/>
    </location>
</feature>